<gene>
    <name evidence="1" type="ORF">SHEWBE_1766</name>
</gene>
<evidence type="ECO:0000313" key="2">
    <source>
        <dbReference type="Proteomes" id="UP000250123"/>
    </source>
</evidence>
<accession>A0A330M0F8</accession>
<reference evidence="2" key="1">
    <citation type="submission" date="2018-06" db="EMBL/GenBank/DDBJ databases">
        <authorList>
            <person name="Cea G.-C."/>
            <person name="William W."/>
        </authorList>
    </citation>
    <scope>NUCLEOTIDE SEQUENCE [LARGE SCALE GENOMIC DNA]</scope>
    <source>
        <strain evidence="2">DB21MT-2</strain>
    </source>
</reference>
<dbReference type="AlphaFoldDB" id="A0A330M0F8"/>
<dbReference type="Proteomes" id="UP000250123">
    <property type="component" value="Chromosome SHEWBE"/>
</dbReference>
<dbReference type="KEGG" id="sbk:SHEWBE_1766"/>
<proteinExistence type="predicted"/>
<protein>
    <submittedName>
        <fullName evidence="1">Uncharacterized protein</fullName>
    </submittedName>
</protein>
<name>A0A330M0F8_9GAMM</name>
<evidence type="ECO:0000313" key="1">
    <source>
        <dbReference type="EMBL" id="SQH75732.1"/>
    </source>
</evidence>
<sequence length="21" mass="2634">MTDNFKYKTMFPEYPVNLFTF</sequence>
<organism evidence="1 2">
    <name type="scientific">Shewanella benthica</name>
    <dbReference type="NCBI Taxonomy" id="43661"/>
    <lineage>
        <taxon>Bacteria</taxon>
        <taxon>Pseudomonadati</taxon>
        <taxon>Pseudomonadota</taxon>
        <taxon>Gammaproteobacteria</taxon>
        <taxon>Alteromonadales</taxon>
        <taxon>Shewanellaceae</taxon>
        <taxon>Shewanella</taxon>
    </lineage>
</organism>
<dbReference type="EMBL" id="LS483452">
    <property type="protein sequence ID" value="SQH75732.1"/>
    <property type="molecule type" value="Genomic_DNA"/>
</dbReference>